<evidence type="ECO:0000313" key="3">
    <source>
        <dbReference type="EMBL" id="TVU01101.1"/>
    </source>
</evidence>
<feature type="region of interest" description="Disordered" evidence="1">
    <location>
        <begin position="172"/>
        <end position="203"/>
    </location>
</feature>
<feature type="transmembrane region" description="Helical" evidence="2">
    <location>
        <begin position="24"/>
        <end position="48"/>
    </location>
</feature>
<keyword evidence="4" id="KW-1185">Reference proteome</keyword>
<evidence type="ECO:0000256" key="1">
    <source>
        <dbReference type="SAM" id="MobiDB-lite"/>
    </source>
</evidence>
<dbReference type="Proteomes" id="UP000324897">
    <property type="component" value="Unassembled WGS sequence"/>
</dbReference>
<keyword evidence="2" id="KW-0812">Transmembrane</keyword>
<protein>
    <submittedName>
        <fullName evidence="3">Uncharacterized protein</fullName>
    </submittedName>
</protein>
<reference evidence="3 4" key="1">
    <citation type="journal article" date="2019" name="Sci. Rep.">
        <title>A high-quality genome of Eragrostis curvula grass provides insights into Poaceae evolution and supports new strategies to enhance forage quality.</title>
        <authorList>
            <person name="Carballo J."/>
            <person name="Santos B.A.C.M."/>
            <person name="Zappacosta D."/>
            <person name="Garbus I."/>
            <person name="Selva J.P."/>
            <person name="Gallo C.A."/>
            <person name="Diaz A."/>
            <person name="Albertini E."/>
            <person name="Caccamo M."/>
            <person name="Echenique V."/>
        </authorList>
    </citation>
    <scope>NUCLEOTIDE SEQUENCE [LARGE SCALE GENOMIC DNA]</scope>
    <source>
        <strain evidence="4">cv. Victoria</strain>
        <tissue evidence="3">Leaf</tissue>
    </source>
</reference>
<dbReference type="Gramene" id="TVU01101">
    <property type="protein sequence ID" value="TVU01101"/>
    <property type="gene ID" value="EJB05_53459"/>
</dbReference>
<evidence type="ECO:0000313" key="4">
    <source>
        <dbReference type="Proteomes" id="UP000324897"/>
    </source>
</evidence>
<comment type="caution">
    <text evidence="3">The sequence shown here is derived from an EMBL/GenBank/DDBJ whole genome shotgun (WGS) entry which is preliminary data.</text>
</comment>
<organism evidence="3 4">
    <name type="scientific">Eragrostis curvula</name>
    <name type="common">weeping love grass</name>
    <dbReference type="NCBI Taxonomy" id="38414"/>
    <lineage>
        <taxon>Eukaryota</taxon>
        <taxon>Viridiplantae</taxon>
        <taxon>Streptophyta</taxon>
        <taxon>Embryophyta</taxon>
        <taxon>Tracheophyta</taxon>
        <taxon>Spermatophyta</taxon>
        <taxon>Magnoliopsida</taxon>
        <taxon>Liliopsida</taxon>
        <taxon>Poales</taxon>
        <taxon>Poaceae</taxon>
        <taxon>PACMAD clade</taxon>
        <taxon>Chloridoideae</taxon>
        <taxon>Eragrostideae</taxon>
        <taxon>Eragrostidinae</taxon>
        <taxon>Eragrostis</taxon>
    </lineage>
</organism>
<feature type="region of interest" description="Disordered" evidence="1">
    <location>
        <begin position="358"/>
        <end position="380"/>
    </location>
</feature>
<keyword evidence="2" id="KW-0472">Membrane</keyword>
<keyword evidence="2" id="KW-1133">Transmembrane helix</keyword>
<feature type="non-terminal residue" evidence="3">
    <location>
        <position position="1"/>
    </location>
</feature>
<dbReference type="EMBL" id="RWGY01000489">
    <property type="protein sequence ID" value="TVU01101.1"/>
    <property type="molecule type" value="Genomic_DNA"/>
</dbReference>
<dbReference type="AlphaFoldDB" id="A0A5J9SQ58"/>
<sequence>MAMVAVTGLGTVEAMDLDMVAGMVAQGTVVVMVNLGMVVGQVILGMAVDKAVATVVAMEEDLVVAVGMAEVEAMEEGTVEVATQGVDTIAVEGGSILERIVFVNDGYQPGIGGGYQPPVIGGGYPIGAHGGYGVGPRYAGVATSTATISAVSTAATISTTAIARVRIHSKIRTGPPLPSTHPSTWAIPISQPTATPNSPRKKEKDILSVNQTQILLVIAEPDFDLFPFLILEDVEPEMLPMALARSRSTTFCTFPVAVLGSSCTNTTVRGAMYRGSLARQNAIISSAVTLRSPPSLSLTNAHGVSPQNSWGRPTTAASATAGCANRAASTSIVLTFSPPETTMSLDLSTIFTYPSPCRTARSPDRSHPPASASAVAAASL</sequence>
<name>A0A5J9SQ58_9POAL</name>
<evidence type="ECO:0000256" key="2">
    <source>
        <dbReference type="SAM" id="Phobius"/>
    </source>
</evidence>
<accession>A0A5J9SQ58</accession>
<feature type="compositionally biased region" description="Low complexity" evidence="1">
    <location>
        <begin position="370"/>
        <end position="380"/>
    </location>
</feature>
<gene>
    <name evidence="3" type="ORF">EJB05_53459</name>
</gene>
<proteinExistence type="predicted"/>